<dbReference type="PROSITE" id="PS00170">
    <property type="entry name" value="CSA_PPIASE_1"/>
    <property type="match status" value="1"/>
</dbReference>
<feature type="domain" description="PPIase cyclophilin-type" evidence="8">
    <location>
        <begin position="18"/>
        <end position="170"/>
    </location>
</feature>
<dbReference type="Pfam" id="PF00160">
    <property type="entry name" value="Pro_isomerase"/>
    <property type="match status" value="1"/>
</dbReference>
<comment type="subcellular location">
    <subcellularLocation>
        <location evidence="1">Nucleus</location>
    </subcellularLocation>
</comment>
<reference evidence="9" key="1">
    <citation type="submission" date="2023-06" db="EMBL/GenBank/DDBJ databases">
        <authorList>
            <person name="Delattre M."/>
        </authorList>
    </citation>
    <scope>NUCLEOTIDE SEQUENCE</scope>
    <source>
        <strain evidence="9">AF72</strain>
    </source>
</reference>
<feature type="region of interest" description="Disordered" evidence="7">
    <location>
        <begin position="479"/>
        <end position="501"/>
    </location>
</feature>
<dbReference type="SUPFAM" id="SSF50891">
    <property type="entry name" value="Cyclophilin-like"/>
    <property type="match status" value="1"/>
</dbReference>
<proteinExistence type="inferred from homology"/>
<protein>
    <recommendedName>
        <fullName evidence="4">Spliceosome-associated protein CWC27 homolog</fullName>
    </recommendedName>
    <alternativeName>
        <fullName evidence="5">Probable inactive peptidyl-prolyl cis-trans isomerase CWC27 homolog</fullName>
    </alternativeName>
</protein>
<keyword evidence="3" id="KW-0539">Nucleus</keyword>
<evidence type="ECO:0000313" key="10">
    <source>
        <dbReference type="Proteomes" id="UP001177023"/>
    </source>
</evidence>
<evidence type="ECO:0000256" key="4">
    <source>
        <dbReference type="ARBA" id="ARBA00040027"/>
    </source>
</evidence>
<dbReference type="FunFam" id="2.40.100.10:FF:000007">
    <property type="entry name" value="Peptidyl-prolyl cis-trans isomerase CWC27 homolog"/>
    <property type="match status" value="1"/>
</dbReference>
<organism evidence="9 10">
    <name type="scientific">Mesorhabditis spiculigera</name>
    <dbReference type="NCBI Taxonomy" id="96644"/>
    <lineage>
        <taxon>Eukaryota</taxon>
        <taxon>Metazoa</taxon>
        <taxon>Ecdysozoa</taxon>
        <taxon>Nematoda</taxon>
        <taxon>Chromadorea</taxon>
        <taxon>Rhabditida</taxon>
        <taxon>Rhabditina</taxon>
        <taxon>Rhabditomorpha</taxon>
        <taxon>Rhabditoidea</taxon>
        <taxon>Rhabditidae</taxon>
        <taxon>Mesorhabditinae</taxon>
        <taxon>Mesorhabditis</taxon>
    </lineage>
</organism>
<dbReference type="GO" id="GO:0003755">
    <property type="term" value="F:peptidyl-prolyl cis-trans isomerase activity"/>
    <property type="evidence" value="ECO:0007669"/>
    <property type="project" value="InterPro"/>
</dbReference>
<evidence type="ECO:0000313" key="9">
    <source>
        <dbReference type="EMBL" id="CAJ0587242.1"/>
    </source>
</evidence>
<gene>
    <name evidence="9" type="ORF">MSPICULIGERA_LOCUS25219</name>
</gene>
<evidence type="ECO:0000259" key="8">
    <source>
        <dbReference type="PROSITE" id="PS50072"/>
    </source>
</evidence>
<dbReference type="PANTHER" id="PTHR45625">
    <property type="entry name" value="PEPTIDYL-PROLYL CIS-TRANS ISOMERASE-RELATED"/>
    <property type="match status" value="1"/>
</dbReference>
<comment type="similarity">
    <text evidence="2">Belongs to the cyclophilin-type PPIase family.</text>
</comment>
<comment type="caution">
    <text evidence="9">The sequence shown here is derived from an EMBL/GenBank/DDBJ whole genome shotgun (WGS) entry which is preliminary data.</text>
</comment>
<dbReference type="PRINTS" id="PR00153">
    <property type="entry name" value="CSAPPISMRASE"/>
</dbReference>
<dbReference type="InterPro" id="IPR044666">
    <property type="entry name" value="Cyclophilin_A-like"/>
</dbReference>
<dbReference type="InterPro" id="IPR020892">
    <property type="entry name" value="Cyclophilin-type_PPIase_CS"/>
</dbReference>
<keyword evidence="10" id="KW-1185">Reference proteome</keyword>
<dbReference type="EMBL" id="CATQJA010002709">
    <property type="protein sequence ID" value="CAJ0587242.1"/>
    <property type="molecule type" value="Genomic_DNA"/>
</dbReference>
<evidence type="ECO:0000256" key="6">
    <source>
        <dbReference type="ARBA" id="ARBA00046368"/>
    </source>
</evidence>
<dbReference type="CDD" id="cd01925">
    <property type="entry name" value="cyclophilin_CeCYP16-like"/>
    <property type="match status" value="1"/>
</dbReference>
<dbReference type="InterPro" id="IPR029000">
    <property type="entry name" value="Cyclophilin-like_dom_sf"/>
</dbReference>
<feature type="region of interest" description="Disordered" evidence="7">
    <location>
        <begin position="247"/>
        <end position="309"/>
    </location>
</feature>
<evidence type="ECO:0000256" key="7">
    <source>
        <dbReference type="SAM" id="MobiDB-lite"/>
    </source>
</evidence>
<evidence type="ECO:0000256" key="2">
    <source>
        <dbReference type="ARBA" id="ARBA00007365"/>
    </source>
</evidence>
<comment type="subunit">
    <text evidence="6">Part of the activated spliceosome B/catalytic step 1 spliceosome, one of the forms of the spliceosome which has a well-formed active site but still cannot catalyze the branching reaction and is composed at least of 52 proteins, the U2, U5 and U6 snRNAs and the pre-mRNA. Recruited during early steps of activated spliceosome B maturation, it is probably one of the first proteins released from this complex as he matures to the spliceosome C complex. Component of the minor spliceosome, which splices U12-type introns.</text>
</comment>
<dbReference type="InterPro" id="IPR002130">
    <property type="entry name" value="Cyclophilin-type_PPIase_dom"/>
</dbReference>
<dbReference type="PANTHER" id="PTHR45625:SF6">
    <property type="entry name" value="SPLICEOSOME-ASSOCIATED PROTEIN CWC27 HOMOLOG"/>
    <property type="match status" value="1"/>
</dbReference>
<sequence>MSTQYLHEPITSGKVVLQTTAGDIEIELWCKEAPMTARNFIQLCMEGYYVGAPFHRLVKDFIIQGGDPTGTGQGGESIYGHPFKDEFHQRLTFNRRGLLGMANSGRDSNGSQFFFTLGTDPVQVRELTKKNTLFGKVVGPTMFNMLKLAECEVDANERPTTIYKITGAKIVNHPFKDIKPREKERREKKKKEPKVVETKKLNLLSFGDEAEDDEAEILEINKKIGTKGKSAHDVLNDEKLSKQVAVTKEEMADYDPEEEEHDPTATSRIRDKLAKKRKHEEDKPEGAAEEDLADIIEQERKKEEQEKLDAMTSELKAMQKEYMKALRGPKQKKVEAVETPVSDVLADYKEMRLKYKSKTKKLKSKRDDDRENQTMQLLERFRAKLDAAERTDILFDKKVAADLPARIDLGGEGEEEEEEGKEKAGEDGDAAGPSEDKKFGYDLDAEDEAGSDWMQHKFVAEDAVDPNLTRALDANLRDETGDWFDLSDPRHPINKRKRGEI</sequence>
<feature type="compositionally biased region" description="Acidic residues" evidence="7">
    <location>
        <begin position="252"/>
        <end position="261"/>
    </location>
</feature>
<dbReference type="Proteomes" id="UP001177023">
    <property type="component" value="Unassembled WGS sequence"/>
</dbReference>
<feature type="compositionally biased region" description="Basic residues" evidence="7">
    <location>
        <begin position="492"/>
        <end position="501"/>
    </location>
</feature>
<accession>A0AA36GIS9</accession>
<name>A0AA36GIS9_9BILA</name>
<feature type="compositionally biased region" description="Acidic residues" evidence="7">
    <location>
        <begin position="287"/>
        <end position="296"/>
    </location>
</feature>
<dbReference type="GO" id="GO:0071013">
    <property type="term" value="C:catalytic step 2 spliceosome"/>
    <property type="evidence" value="ECO:0007669"/>
    <property type="project" value="TreeGrafter"/>
</dbReference>
<feature type="compositionally biased region" description="Basic and acidic residues" evidence="7">
    <location>
        <begin position="297"/>
        <end position="309"/>
    </location>
</feature>
<dbReference type="GO" id="GO:0006457">
    <property type="term" value="P:protein folding"/>
    <property type="evidence" value="ECO:0007669"/>
    <property type="project" value="InterPro"/>
</dbReference>
<evidence type="ECO:0000256" key="3">
    <source>
        <dbReference type="ARBA" id="ARBA00023242"/>
    </source>
</evidence>
<evidence type="ECO:0000256" key="5">
    <source>
        <dbReference type="ARBA" id="ARBA00042090"/>
    </source>
</evidence>
<dbReference type="AlphaFoldDB" id="A0AA36GIS9"/>
<evidence type="ECO:0000256" key="1">
    <source>
        <dbReference type="ARBA" id="ARBA00004123"/>
    </source>
</evidence>
<dbReference type="Gene3D" id="2.40.100.10">
    <property type="entry name" value="Cyclophilin-like"/>
    <property type="match status" value="1"/>
</dbReference>
<feature type="region of interest" description="Disordered" evidence="7">
    <location>
        <begin position="405"/>
        <end position="446"/>
    </location>
</feature>
<feature type="non-terminal residue" evidence="9">
    <location>
        <position position="1"/>
    </location>
</feature>
<dbReference type="PROSITE" id="PS50072">
    <property type="entry name" value="CSA_PPIASE_2"/>
    <property type="match status" value="1"/>
</dbReference>